<evidence type="ECO:0000313" key="1">
    <source>
        <dbReference type="EMBL" id="RKK73221.1"/>
    </source>
</evidence>
<accession>A0A420MYY7</accession>
<evidence type="ECO:0000313" key="2">
    <source>
        <dbReference type="Proteomes" id="UP000285084"/>
    </source>
</evidence>
<comment type="caution">
    <text evidence="1">The sequence shown here is derived from an EMBL/GenBank/DDBJ whole genome shotgun (WGS) entry which is preliminary data.</text>
</comment>
<sequence length="40" mass="4099">MLLSGHAACCTDSLTLRLLKKACPASPVTAEAGIPDWEGA</sequence>
<dbReference type="AlphaFoldDB" id="A0A420MYY7"/>
<name>A0A420MYY7_FUSOX</name>
<gene>
    <name evidence="1" type="ORF">BFJ69_g9502</name>
</gene>
<protein>
    <submittedName>
        <fullName evidence="1">Uncharacterized protein</fullName>
    </submittedName>
</protein>
<organism evidence="1 2">
    <name type="scientific">Fusarium oxysporum</name>
    <name type="common">Fusarium vascular wilt</name>
    <dbReference type="NCBI Taxonomy" id="5507"/>
    <lineage>
        <taxon>Eukaryota</taxon>
        <taxon>Fungi</taxon>
        <taxon>Dikarya</taxon>
        <taxon>Ascomycota</taxon>
        <taxon>Pezizomycotina</taxon>
        <taxon>Sordariomycetes</taxon>
        <taxon>Hypocreomycetidae</taxon>
        <taxon>Hypocreales</taxon>
        <taxon>Nectriaceae</taxon>
        <taxon>Fusarium</taxon>
        <taxon>Fusarium oxysporum species complex</taxon>
    </lineage>
</organism>
<proteinExistence type="predicted"/>
<dbReference type="EMBL" id="MRCX01000087">
    <property type="protein sequence ID" value="RKK73221.1"/>
    <property type="molecule type" value="Genomic_DNA"/>
</dbReference>
<dbReference type="Proteomes" id="UP000285084">
    <property type="component" value="Unassembled WGS sequence"/>
</dbReference>
<reference evidence="1 2" key="1">
    <citation type="journal article" date="2018" name="Sci. Rep.">
        <title>Characterisation of pathogen-specific regions and novel effector candidates in Fusarium oxysporum f. sp. cepae.</title>
        <authorList>
            <person name="Armitage A.D."/>
            <person name="Taylor A."/>
            <person name="Sobczyk M.K."/>
            <person name="Baxter L."/>
            <person name="Greenfield B.P."/>
            <person name="Bates H.J."/>
            <person name="Wilson F."/>
            <person name="Jackson A.C."/>
            <person name="Ott S."/>
            <person name="Harrison R.J."/>
            <person name="Clarkson J.P."/>
        </authorList>
    </citation>
    <scope>NUCLEOTIDE SEQUENCE [LARGE SCALE GENOMIC DNA]</scope>
    <source>
        <strain evidence="1 2">Fo_A13</strain>
    </source>
</reference>